<dbReference type="SMART" id="SM00829">
    <property type="entry name" value="PKS_ER"/>
    <property type="match status" value="1"/>
</dbReference>
<dbReference type="Proteomes" id="UP000639294">
    <property type="component" value="Unassembled WGS sequence"/>
</dbReference>
<evidence type="ECO:0000256" key="3">
    <source>
        <dbReference type="ARBA" id="ARBA00022723"/>
    </source>
</evidence>
<evidence type="ECO:0000259" key="6">
    <source>
        <dbReference type="SMART" id="SM00829"/>
    </source>
</evidence>
<keyword evidence="4" id="KW-0862">Zinc</keyword>
<keyword evidence="3" id="KW-0479">Metal-binding</keyword>
<keyword evidence="5" id="KW-0560">Oxidoreductase</keyword>
<keyword evidence="8" id="KW-1185">Reference proteome</keyword>
<dbReference type="InterPro" id="IPR013154">
    <property type="entry name" value="ADH-like_N"/>
</dbReference>
<gene>
    <name evidence="7" type="ORF">IRZ77_00250</name>
</gene>
<dbReference type="PANTHER" id="PTHR43161:SF26">
    <property type="entry name" value="GALACTITOL 1-PHOSPHATE 5-DEHYDROGENASE"/>
    <property type="match status" value="1"/>
</dbReference>
<comment type="similarity">
    <text evidence="2">Belongs to the zinc-containing alcohol dehydrogenase family.</text>
</comment>
<sequence>MKAVRFHAKRDVRVEEVSAPSKPLEADELLVKPLVCGICGTDLHEYVGGPIVTPGKPHAYSGAVLPQILGHEFSAIVVDTGKDVHHVRPGDRITVQPLISPRDDYYGRRGLFHLSPCQACIGLSWQWGGMGELAVIKSYNAIPVPKSISDTQAAMIEPAAVALYALDRGRVVAGSSVLISGLGPIGALSLLGAKAAGASRIFVSEVNPNRAKKARELVPDCIVIDPRDPTWFEQIQDLTEDGVGVDAAIECVGAEKSLTACVDAVRRQGVVVQAGLHSAPATIDAMKWALKDLTVEATWCWPSYSFPRVASMIESGVLPVEKVMTSQIAMDDIVEKGFEKLLDPAGDEMKILVKVSES</sequence>
<dbReference type="SUPFAM" id="SSF51735">
    <property type="entry name" value="NAD(P)-binding Rossmann-fold domains"/>
    <property type="match status" value="1"/>
</dbReference>
<dbReference type="RefSeq" id="WP_196172528.1">
    <property type="nucleotide sequence ID" value="NZ_JADLJR010000001.1"/>
</dbReference>
<dbReference type="PANTHER" id="PTHR43161">
    <property type="entry name" value="SORBITOL DEHYDROGENASE"/>
    <property type="match status" value="1"/>
</dbReference>
<dbReference type="Pfam" id="PF00107">
    <property type="entry name" value="ADH_zinc_N"/>
    <property type="match status" value="1"/>
</dbReference>
<dbReference type="Pfam" id="PF08240">
    <property type="entry name" value="ADH_N"/>
    <property type="match status" value="1"/>
</dbReference>
<evidence type="ECO:0000256" key="2">
    <source>
        <dbReference type="ARBA" id="ARBA00008072"/>
    </source>
</evidence>
<dbReference type="Gene3D" id="3.90.180.10">
    <property type="entry name" value="Medium-chain alcohol dehydrogenases, catalytic domain"/>
    <property type="match status" value="1"/>
</dbReference>
<dbReference type="InterPro" id="IPR036291">
    <property type="entry name" value="NAD(P)-bd_dom_sf"/>
</dbReference>
<evidence type="ECO:0000313" key="7">
    <source>
        <dbReference type="EMBL" id="MBF8643990.1"/>
    </source>
</evidence>
<dbReference type="EMBL" id="JADLJS010000001">
    <property type="protein sequence ID" value="MBF8643990.1"/>
    <property type="molecule type" value="Genomic_DNA"/>
</dbReference>
<evidence type="ECO:0000256" key="4">
    <source>
        <dbReference type="ARBA" id="ARBA00022833"/>
    </source>
</evidence>
<comment type="caution">
    <text evidence="7">The sequence shown here is derived from an EMBL/GenBank/DDBJ whole genome shotgun (WGS) entry which is preliminary data.</text>
</comment>
<comment type="cofactor">
    <cofactor evidence="1">
        <name>Zn(2+)</name>
        <dbReference type="ChEBI" id="CHEBI:29105"/>
    </cofactor>
</comment>
<protein>
    <submittedName>
        <fullName evidence="7">Alcohol dehydrogenase catalytic domain-containing protein</fullName>
    </submittedName>
</protein>
<dbReference type="Gene3D" id="3.40.50.720">
    <property type="entry name" value="NAD(P)-binding Rossmann-like Domain"/>
    <property type="match status" value="1"/>
</dbReference>
<name>A0ABS0FUJ7_9PSED</name>
<dbReference type="InterPro" id="IPR013149">
    <property type="entry name" value="ADH-like_C"/>
</dbReference>
<proteinExistence type="inferred from homology"/>
<organism evidence="7 8">
    <name type="scientific">Pseudomonas pudica</name>
    <dbReference type="NCBI Taxonomy" id="272772"/>
    <lineage>
        <taxon>Bacteria</taxon>
        <taxon>Pseudomonadati</taxon>
        <taxon>Pseudomonadota</taxon>
        <taxon>Gammaproteobacteria</taxon>
        <taxon>Pseudomonadales</taxon>
        <taxon>Pseudomonadaceae</taxon>
        <taxon>Pseudomonas</taxon>
    </lineage>
</organism>
<accession>A0ABS0FUJ7</accession>
<dbReference type="SUPFAM" id="SSF50129">
    <property type="entry name" value="GroES-like"/>
    <property type="match status" value="1"/>
</dbReference>
<feature type="domain" description="Enoyl reductase (ER)" evidence="6">
    <location>
        <begin position="9"/>
        <end position="353"/>
    </location>
</feature>
<evidence type="ECO:0000313" key="8">
    <source>
        <dbReference type="Proteomes" id="UP000639294"/>
    </source>
</evidence>
<evidence type="ECO:0000256" key="1">
    <source>
        <dbReference type="ARBA" id="ARBA00001947"/>
    </source>
</evidence>
<dbReference type="InterPro" id="IPR011032">
    <property type="entry name" value="GroES-like_sf"/>
</dbReference>
<reference evidence="7 8" key="1">
    <citation type="submission" date="2020-10" db="EMBL/GenBank/DDBJ databases">
        <title>Genome sequences of Pseudomonas isolates.</title>
        <authorList>
            <person name="Wessels L."/>
            <person name="Reich F."/>
            <person name="Hammerl J."/>
        </authorList>
    </citation>
    <scope>NUCLEOTIDE SEQUENCE [LARGE SCALE GENOMIC DNA]</scope>
    <source>
        <strain evidence="7 8">20-MO00628-0</strain>
    </source>
</reference>
<dbReference type="InterPro" id="IPR020843">
    <property type="entry name" value="ER"/>
</dbReference>
<evidence type="ECO:0000256" key="5">
    <source>
        <dbReference type="ARBA" id="ARBA00023002"/>
    </source>
</evidence>